<gene>
    <name evidence="2" type="ORF">MGWOODY_Smn3201</name>
</gene>
<dbReference type="EMBL" id="CZQE01000351">
    <property type="protein sequence ID" value="CUS46222.1"/>
    <property type="molecule type" value="Genomic_DNA"/>
</dbReference>
<protein>
    <recommendedName>
        <fullName evidence="3">DUF4350 domain-containing protein</fullName>
    </recommendedName>
</protein>
<keyword evidence="1" id="KW-0812">Transmembrane</keyword>
<proteinExistence type="predicted"/>
<evidence type="ECO:0000313" key="2">
    <source>
        <dbReference type="EMBL" id="CUS46222.1"/>
    </source>
</evidence>
<evidence type="ECO:0000256" key="1">
    <source>
        <dbReference type="SAM" id="Phobius"/>
    </source>
</evidence>
<accession>A0A161KFS8</accession>
<keyword evidence="1" id="KW-0472">Membrane</keyword>
<feature type="transmembrane region" description="Helical" evidence="1">
    <location>
        <begin position="275"/>
        <end position="295"/>
    </location>
</feature>
<feature type="transmembrane region" description="Helical" evidence="1">
    <location>
        <begin position="20"/>
        <end position="41"/>
    </location>
</feature>
<keyword evidence="1" id="KW-1133">Transmembrane helix</keyword>
<dbReference type="AlphaFoldDB" id="A0A161KFS8"/>
<sequence>MSDIAIGSKGADGVFSARTVILILAIGILGFIGTLVLGAYAPDLRSGRNGGGHALSTAATGFSGLVRLAEATGRHPQVARDIHRLDTEDLVVLTPESGTINLFPILSQRSGKVTLVVLPKWQTVGDPERTGWVHYKGLKPSSDPGGVLAPKEEIEVTRHRSGGVPLVTSPELPRTIRFTAPRPLQTISGAGLTPLITDSQGHIVLAKLTDRPLYVLADPDLLSNIGMADARQAASALDLLDWLNSNEATSIYFDVTLNGFGRSPSPLKLAFDPPFLAMTLAIAIAVFLAAWQGAVRFGSPRRRARAIAFGKVALIDNAAALVRKAGRYAMLGNRYADMTRERASTIFGAPVHLRDGALDTHLDGLGRQPRFSDLAQAARDARDRHSVLSAAQALHQWLWEKNR</sequence>
<reference evidence="2" key="1">
    <citation type="submission" date="2015-10" db="EMBL/GenBank/DDBJ databases">
        <authorList>
            <person name="Gilbert D.G."/>
        </authorList>
    </citation>
    <scope>NUCLEOTIDE SEQUENCE</scope>
</reference>
<evidence type="ECO:0008006" key="3">
    <source>
        <dbReference type="Google" id="ProtNLM"/>
    </source>
</evidence>
<organism evidence="2">
    <name type="scientific">hydrothermal vent metagenome</name>
    <dbReference type="NCBI Taxonomy" id="652676"/>
    <lineage>
        <taxon>unclassified sequences</taxon>
        <taxon>metagenomes</taxon>
        <taxon>ecological metagenomes</taxon>
    </lineage>
</organism>
<name>A0A161KFS8_9ZZZZ</name>